<keyword evidence="1" id="KW-1015">Disulfide bond</keyword>
<comment type="caution">
    <text evidence="3">The sequence shown here is derived from an EMBL/GenBank/DDBJ whole genome shotgun (WGS) entry which is preliminary data.</text>
</comment>
<evidence type="ECO:0000256" key="1">
    <source>
        <dbReference type="ARBA" id="ARBA00023157"/>
    </source>
</evidence>
<dbReference type="GO" id="GO:0006508">
    <property type="term" value="P:proteolysis"/>
    <property type="evidence" value="ECO:0007669"/>
    <property type="project" value="InterPro"/>
</dbReference>
<organism evidence="3 4">
    <name type="scientific">Trichonephila clavata</name>
    <name type="common">Joro spider</name>
    <name type="synonym">Nephila clavata</name>
    <dbReference type="NCBI Taxonomy" id="2740835"/>
    <lineage>
        <taxon>Eukaryota</taxon>
        <taxon>Metazoa</taxon>
        <taxon>Ecdysozoa</taxon>
        <taxon>Arthropoda</taxon>
        <taxon>Chelicerata</taxon>
        <taxon>Arachnida</taxon>
        <taxon>Araneae</taxon>
        <taxon>Araneomorphae</taxon>
        <taxon>Entelegynae</taxon>
        <taxon>Araneoidea</taxon>
        <taxon>Nephilidae</taxon>
        <taxon>Trichonephila</taxon>
    </lineage>
</organism>
<evidence type="ECO:0000313" key="3">
    <source>
        <dbReference type="EMBL" id="GFR01718.1"/>
    </source>
</evidence>
<dbReference type="OrthoDB" id="6339452at2759"/>
<keyword evidence="4" id="KW-1185">Reference proteome</keyword>
<dbReference type="PANTHER" id="PTHR24252">
    <property type="entry name" value="ACROSIN-RELATED"/>
    <property type="match status" value="1"/>
</dbReference>
<dbReference type="PANTHER" id="PTHR24252:SF7">
    <property type="entry name" value="HYALIN"/>
    <property type="match status" value="1"/>
</dbReference>
<dbReference type="InterPro" id="IPR009003">
    <property type="entry name" value="Peptidase_S1_PA"/>
</dbReference>
<protein>
    <submittedName>
        <fullName evidence="3">Tryptase beta-2</fullName>
    </submittedName>
</protein>
<dbReference type="Pfam" id="PF00089">
    <property type="entry name" value="Trypsin"/>
    <property type="match status" value="1"/>
</dbReference>
<gene>
    <name evidence="3" type="primary">NCL1_28195</name>
    <name evidence="3" type="ORF">TNCT_279971</name>
</gene>
<feature type="domain" description="Peptidase S1" evidence="2">
    <location>
        <begin position="1"/>
        <end position="120"/>
    </location>
</feature>
<dbReference type="AlphaFoldDB" id="A0A8X6IV79"/>
<dbReference type="SUPFAM" id="SSF50494">
    <property type="entry name" value="Trypsin-like serine proteases"/>
    <property type="match status" value="1"/>
</dbReference>
<reference evidence="3" key="1">
    <citation type="submission" date="2020-07" db="EMBL/GenBank/DDBJ databases">
        <title>Multicomponent nature underlies the extraordinary mechanical properties of spider dragline silk.</title>
        <authorList>
            <person name="Kono N."/>
            <person name="Nakamura H."/>
            <person name="Mori M."/>
            <person name="Yoshida Y."/>
            <person name="Ohtoshi R."/>
            <person name="Malay A.D."/>
            <person name="Moran D.A.P."/>
            <person name="Tomita M."/>
            <person name="Numata K."/>
            <person name="Arakawa K."/>
        </authorList>
    </citation>
    <scope>NUCLEOTIDE SEQUENCE</scope>
</reference>
<sequence length="129" mass="14786">MGNRELETIFKIKRLVPHPKFDYSKIVNDIALLELEEPLKCSGKTSPICLPTKEEIYKTDKTLFVAGWGTNEQDKKRGPQLLREGAMKQIDVKYCMRPELPKDTTEQYQCSSGTSQTSCKVFISYTFIT</sequence>
<evidence type="ECO:0000259" key="2">
    <source>
        <dbReference type="PROSITE" id="PS50240"/>
    </source>
</evidence>
<accession>A0A8X6IV79</accession>
<dbReference type="Gene3D" id="2.40.10.10">
    <property type="entry name" value="Trypsin-like serine proteases"/>
    <property type="match status" value="2"/>
</dbReference>
<dbReference type="PROSITE" id="PS50240">
    <property type="entry name" value="TRYPSIN_DOM"/>
    <property type="match status" value="1"/>
</dbReference>
<proteinExistence type="predicted"/>
<dbReference type="InterPro" id="IPR001254">
    <property type="entry name" value="Trypsin_dom"/>
</dbReference>
<dbReference type="Proteomes" id="UP000887116">
    <property type="component" value="Unassembled WGS sequence"/>
</dbReference>
<dbReference type="GO" id="GO:0004252">
    <property type="term" value="F:serine-type endopeptidase activity"/>
    <property type="evidence" value="ECO:0007669"/>
    <property type="project" value="InterPro"/>
</dbReference>
<dbReference type="InterPro" id="IPR043504">
    <property type="entry name" value="Peptidase_S1_PA_chymotrypsin"/>
</dbReference>
<dbReference type="EMBL" id="BMAO01005485">
    <property type="protein sequence ID" value="GFR01718.1"/>
    <property type="molecule type" value="Genomic_DNA"/>
</dbReference>
<evidence type="ECO:0000313" key="4">
    <source>
        <dbReference type="Proteomes" id="UP000887116"/>
    </source>
</evidence>
<name>A0A8X6IV79_TRICU</name>